<dbReference type="GO" id="GO:0097171">
    <property type="term" value="P:ADP-L-glycero-beta-D-manno-heptose biosynthetic process"/>
    <property type="evidence" value="ECO:0007669"/>
    <property type="project" value="UniProtKB-UniPathway"/>
</dbReference>
<evidence type="ECO:0000256" key="1">
    <source>
        <dbReference type="ARBA" id="ARBA00022857"/>
    </source>
</evidence>
<feature type="binding site" evidence="4">
    <location>
        <position position="184"/>
    </location>
    <ligand>
        <name>NADP(+)</name>
        <dbReference type="ChEBI" id="CHEBI:58349"/>
    </ligand>
</feature>
<protein>
    <recommendedName>
        <fullName evidence="4">ADP-L-glycero-D-manno-heptose-6-epimerase</fullName>
        <ecNumber evidence="4">5.1.3.20</ecNumber>
    </recommendedName>
    <alternativeName>
        <fullName evidence="4">ADP-L-glycero-beta-D-manno-heptose-6-epimerase</fullName>
        <shortName evidence="4">ADP-glyceromanno-heptose 6-epimerase</shortName>
        <shortName evidence="4">ADP-hep 6-epimerase</shortName>
        <shortName evidence="4">AGME</shortName>
    </alternativeName>
</protein>
<keyword evidence="1 4" id="KW-0521">NADP</keyword>
<comment type="caution">
    <text evidence="4">Lacks conserved residue(s) required for the propagation of feature annotation.</text>
</comment>
<accession>K9HEK2</accession>
<comment type="caution">
    <text evidence="6">The sequence shown here is derived from an EMBL/GenBank/DDBJ whole genome shotgun (WGS) entry which is preliminary data.</text>
</comment>
<evidence type="ECO:0000313" key="6">
    <source>
        <dbReference type="EMBL" id="EKV27091.1"/>
    </source>
</evidence>
<feature type="binding site" evidence="4">
    <location>
        <position position="147"/>
    </location>
    <ligand>
        <name>NADP(+)</name>
        <dbReference type="ChEBI" id="CHEBI:58349"/>
    </ligand>
</feature>
<dbReference type="OrthoDB" id="9801785at2"/>
<sequence length="328" mass="37088">MYVVTGGAGFIGSNILAALEARGARDLVVVDRLRDTDKWRNVAKRELTDIVHPDALFDFLDGHRTRIEAVFHMGAISSTTERDADRIVDNNFNLSIALWRWCTVNRVRLIYASSAATYGDGSQGFDDAMTPAHLASLRPLNAYGWSKHLFDRRIARRVMEKREAPPQWAGLKFFNVYGPNEYHKGPQSSVVSQVYPHAAADAHFDLFKSHNPDYPHGGQLRDFVYVRDAVDVMMWLLDNPQVNGLFNVGTGKARSFADLASAVYRALGKEPNIRYKDMPVELRGKYQYFTQADVTRLRDAGYDKPFTSLEDGVTDYVQGFLHAADRYK</sequence>
<keyword evidence="3 4" id="KW-0119">Carbohydrate metabolism</keyword>
<dbReference type="Gene3D" id="3.40.50.720">
    <property type="entry name" value="NAD(P)-binding Rossmann-like Domain"/>
    <property type="match status" value="1"/>
</dbReference>
<feature type="active site" description="Proton acceptor" evidence="4">
    <location>
        <position position="143"/>
    </location>
</feature>
<dbReference type="EC" id="5.1.3.20" evidence="4"/>
<dbReference type="InterPro" id="IPR036291">
    <property type="entry name" value="NAD(P)-bd_dom_sf"/>
</dbReference>
<dbReference type="Proteomes" id="UP000009881">
    <property type="component" value="Unassembled WGS sequence"/>
</dbReference>
<organism evidence="6 7">
    <name type="scientific">Caenispirillum salinarum AK4</name>
    <dbReference type="NCBI Taxonomy" id="1238182"/>
    <lineage>
        <taxon>Bacteria</taxon>
        <taxon>Pseudomonadati</taxon>
        <taxon>Pseudomonadota</taxon>
        <taxon>Alphaproteobacteria</taxon>
        <taxon>Rhodospirillales</taxon>
        <taxon>Novispirillaceae</taxon>
        <taxon>Caenispirillum</taxon>
    </lineage>
</organism>
<comment type="similarity">
    <text evidence="4">Belongs to the NAD(P)-dependent epimerase/dehydratase family. HldD subfamily.</text>
</comment>
<feature type="binding site" evidence="4">
    <location>
        <position position="90"/>
    </location>
    <ligand>
        <name>NADP(+)</name>
        <dbReference type="ChEBI" id="CHEBI:58349"/>
    </ligand>
</feature>
<evidence type="ECO:0000256" key="3">
    <source>
        <dbReference type="ARBA" id="ARBA00023277"/>
    </source>
</evidence>
<feature type="binding site" evidence="4">
    <location>
        <position position="286"/>
    </location>
    <ligand>
        <name>substrate</name>
    </ligand>
</feature>
<dbReference type="Pfam" id="PF01370">
    <property type="entry name" value="Epimerase"/>
    <property type="match status" value="1"/>
</dbReference>
<dbReference type="UniPathway" id="UPA00356">
    <property type="reaction ID" value="UER00440"/>
</dbReference>
<dbReference type="InterPro" id="IPR011912">
    <property type="entry name" value="Heptose_epim"/>
</dbReference>
<feature type="binding site" evidence="4">
    <location>
        <position position="175"/>
    </location>
    <ligand>
        <name>substrate</name>
    </ligand>
</feature>
<evidence type="ECO:0000256" key="2">
    <source>
        <dbReference type="ARBA" id="ARBA00023235"/>
    </source>
</evidence>
<dbReference type="eggNOG" id="COG0451">
    <property type="taxonomic scope" value="Bacteria"/>
</dbReference>
<dbReference type="AlphaFoldDB" id="K9HEK2"/>
<feature type="binding site" evidence="4">
    <location>
        <begin position="31"/>
        <end position="32"/>
    </location>
    <ligand>
        <name>NADP(+)</name>
        <dbReference type="ChEBI" id="CHEBI:58349"/>
    </ligand>
</feature>
<feature type="binding site" evidence="4">
    <location>
        <position position="193"/>
    </location>
    <ligand>
        <name>substrate</name>
    </ligand>
</feature>
<feature type="binding site" evidence="4">
    <location>
        <position position="221"/>
    </location>
    <ligand>
        <name>substrate</name>
    </ligand>
</feature>
<feature type="binding site" evidence="4">
    <location>
        <position position="186"/>
    </location>
    <ligand>
        <name>substrate</name>
    </ligand>
</feature>
<proteinExistence type="inferred from homology"/>
<dbReference type="GO" id="GO:0008712">
    <property type="term" value="F:ADP-glyceromanno-heptose 6-epimerase activity"/>
    <property type="evidence" value="ECO:0007669"/>
    <property type="project" value="UniProtKB-UniRule"/>
</dbReference>
<feature type="active site" description="Proton acceptor" evidence="4">
    <location>
        <position position="184"/>
    </location>
</feature>
<comment type="subunit">
    <text evidence="4">Homopentamer.</text>
</comment>
<comment type="pathway">
    <text evidence="4">Nucleotide-sugar biosynthesis; ADP-L-glycero-beta-D-manno-heptose biosynthesis; ADP-L-glycero-beta-D-manno-heptose from D-glycero-beta-D-manno-heptose 7-phosphate: step 4/4.</text>
</comment>
<feature type="binding site" evidence="4">
    <location>
        <begin position="10"/>
        <end position="11"/>
    </location>
    <ligand>
        <name>NADP(+)</name>
        <dbReference type="ChEBI" id="CHEBI:58349"/>
    </ligand>
</feature>
<comment type="domain">
    <text evidence="4">Contains a large N-terminal NADP-binding domain, and a smaller C-terminal substrate-binding domain.</text>
</comment>
<feature type="binding site" evidence="4">
    <location>
        <position position="176"/>
    </location>
    <ligand>
        <name>NADP(+)</name>
        <dbReference type="ChEBI" id="CHEBI:58349"/>
    </ligand>
</feature>
<feature type="domain" description="NAD-dependent epimerase/dehydratase" evidence="5">
    <location>
        <begin position="3"/>
        <end position="249"/>
    </location>
</feature>
<name>K9HEK2_9PROT</name>
<dbReference type="GO" id="GO:0005975">
    <property type="term" value="P:carbohydrate metabolic process"/>
    <property type="evidence" value="ECO:0007669"/>
    <property type="project" value="UniProtKB-UniRule"/>
</dbReference>
<feature type="binding site" evidence="4">
    <location>
        <begin position="73"/>
        <end position="77"/>
    </location>
    <ligand>
        <name>NADP(+)</name>
        <dbReference type="ChEBI" id="CHEBI:58349"/>
    </ligand>
</feature>
<dbReference type="SUPFAM" id="SSF51735">
    <property type="entry name" value="NAD(P)-binding Rossmann-fold domains"/>
    <property type="match status" value="1"/>
</dbReference>
<evidence type="ECO:0000256" key="4">
    <source>
        <dbReference type="HAMAP-Rule" id="MF_01601"/>
    </source>
</evidence>
<dbReference type="PANTHER" id="PTHR43103:SF3">
    <property type="entry name" value="ADP-L-GLYCERO-D-MANNO-HEPTOSE-6-EPIMERASE"/>
    <property type="match status" value="1"/>
</dbReference>
<comment type="catalytic activity">
    <reaction evidence="4">
        <text>ADP-D-glycero-beta-D-manno-heptose = ADP-L-glycero-beta-D-manno-heptose</text>
        <dbReference type="Rhea" id="RHEA:17577"/>
        <dbReference type="ChEBI" id="CHEBI:59967"/>
        <dbReference type="ChEBI" id="CHEBI:61506"/>
        <dbReference type="EC" id="5.1.3.20"/>
    </reaction>
</comment>
<gene>
    <name evidence="4" type="primary">hldD</name>
    <name evidence="6" type="ORF">C882_2020</name>
</gene>
<dbReference type="Gene3D" id="3.90.25.10">
    <property type="entry name" value="UDP-galactose 4-epimerase, domain 1"/>
    <property type="match status" value="1"/>
</dbReference>
<feature type="binding site" evidence="4">
    <location>
        <position position="38"/>
    </location>
    <ligand>
        <name>NADP(+)</name>
        <dbReference type="ChEBI" id="CHEBI:58349"/>
    </ligand>
</feature>
<dbReference type="STRING" id="1238182.C882_2020"/>
<keyword evidence="7" id="KW-1185">Reference proteome</keyword>
<feature type="binding site" evidence="4">
    <location>
        <begin position="207"/>
        <end position="210"/>
    </location>
    <ligand>
        <name>substrate</name>
    </ligand>
</feature>
<evidence type="ECO:0000259" key="5">
    <source>
        <dbReference type="Pfam" id="PF01370"/>
    </source>
</evidence>
<keyword evidence="2 4" id="KW-0413">Isomerase</keyword>
<comment type="cofactor">
    <cofactor evidence="4">
        <name>NADP(+)</name>
        <dbReference type="ChEBI" id="CHEBI:58349"/>
    </cofactor>
    <text evidence="4">Binds 1 NADP(+) per subunit.</text>
</comment>
<dbReference type="GO" id="GO:0050661">
    <property type="term" value="F:NADP binding"/>
    <property type="evidence" value="ECO:0007669"/>
    <property type="project" value="InterPro"/>
</dbReference>
<dbReference type="InterPro" id="IPR001509">
    <property type="entry name" value="Epimerase_deHydtase"/>
</dbReference>
<dbReference type="EMBL" id="ANHY01000021">
    <property type="protein sequence ID" value="EKV27091.1"/>
    <property type="molecule type" value="Genomic_DNA"/>
</dbReference>
<evidence type="ECO:0000313" key="7">
    <source>
        <dbReference type="Proteomes" id="UP000009881"/>
    </source>
</evidence>
<dbReference type="NCBIfam" id="TIGR02197">
    <property type="entry name" value="heptose_epim"/>
    <property type="match status" value="1"/>
</dbReference>
<dbReference type="PATRIC" id="fig|1238182.3.peg.3974"/>
<dbReference type="PANTHER" id="PTHR43103">
    <property type="entry name" value="NUCLEOSIDE-DIPHOSPHATE-SUGAR EPIMERASE"/>
    <property type="match status" value="1"/>
</dbReference>
<dbReference type="RefSeq" id="WP_009542416.1">
    <property type="nucleotide sequence ID" value="NZ_ANHY01000021.1"/>
</dbReference>
<dbReference type="CDD" id="cd05248">
    <property type="entry name" value="ADP_GME_SDR_e"/>
    <property type="match status" value="1"/>
</dbReference>
<reference evidence="6 7" key="1">
    <citation type="journal article" date="2013" name="Genome Announc.">
        <title>Draft Genome Sequence of an Alphaproteobacterium, Caenispirillum salinarum AK4(T), Isolated from a Solar Saltern.</title>
        <authorList>
            <person name="Khatri I."/>
            <person name="Singh A."/>
            <person name="Korpole S."/>
            <person name="Pinnaka A.K."/>
            <person name="Subramanian S."/>
        </authorList>
    </citation>
    <scope>NUCLEOTIDE SEQUENCE [LARGE SCALE GENOMIC DNA]</scope>
    <source>
        <strain evidence="6 7">AK4</strain>
    </source>
</reference>
<dbReference type="HAMAP" id="MF_01601">
    <property type="entry name" value="Heptose_epimerase"/>
    <property type="match status" value="1"/>
</dbReference>
<comment type="function">
    <text evidence="4">Catalyzes the interconversion between ADP-D-glycero-beta-D-manno-heptose and ADP-L-glycero-beta-D-manno-heptose via an epimerization at carbon 6 of the heptose.</text>
</comment>